<organism evidence="2 3">
    <name type="scientific">Sphagnurus paluster</name>
    <dbReference type="NCBI Taxonomy" id="117069"/>
    <lineage>
        <taxon>Eukaryota</taxon>
        <taxon>Fungi</taxon>
        <taxon>Dikarya</taxon>
        <taxon>Basidiomycota</taxon>
        <taxon>Agaricomycotina</taxon>
        <taxon>Agaricomycetes</taxon>
        <taxon>Agaricomycetidae</taxon>
        <taxon>Agaricales</taxon>
        <taxon>Tricholomatineae</taxon>
        <taxon>Lyophyllaceae</taxon>
        <taxon>Sphagnurus</taxon>
    </lineage>
</organism>
<evidence type="ECO:0000313" key="2">
    <source>
        <dbReference type="EMBL" id="KAG5634527.1"/>
    </source>
</evidence>
<comment type="caution">
    <text evidence="2">The sequence shown here is derived from an EMBL/GenBank/DDBJ whole genome shotgun (WGS) entry which is preliminary data.</text>
</comment>
<sequence>MPTSPFSESKITIYSPLGSNNATPYLTFKTALSTPLMPLSNELAEELLNNFHLFTPTPLPLPSATPSHSLSTTPTPPPQINMAAPARHMLFHSQSSAPTLVTSSNSVLELTWFFTDVE</sequence>
<evidence type="ECO:0000313" key="3">
    <source>
        <dbReference type="Proteomes" id="UP000717328"/>
    </source>
</evidence>
<dbReference type="Proteomes" id="UP000717328">
    <property type="component" value="Unassembled WGS sequence"/>
</dbReference>
<keyword evidence="3" id="KW-1185">Reference proteome</keyword>
<reference evidence="2" key="2">
    <citation type="submission" date="2021-10" db="EMBL/GenBank/DDBJ databases">
        <title>Phylogenomics reveals ancestral predisposition of the termite-cultivated fungus Termitomyces towards a domesticated lifestyle.</title>
        <authorList>
            <person name="Auxier B."/>
            <person name="Grum-Grzhimaylo A."/>
            <person name="Cardenas M.E."/>
            <person name="Lodge J.D."/>
            <person name="Laessoe T."/>
            <person name="Pedersen O."/>
            <person name="Smith M.E."/>
            <person name="Kuyper T.W."/>
            <person name="Franco-Molano E.A."/>
            <person name="Baroni T.J."/>
            <person name="Aanen D.K."/>
        </authorList>
    </citation>
    <scope>NUCLEOTIDE SEQUENCE</scope>
    <source>
        <strain evidence="2">D49</strain>
    </source>
</reference>
<protein>
    <submittedName>
        <fullName evidence="2">Uncharacterized protein</fullName>
    </submittedName>
</protein>
<name>A0A9P7FTG3_9AGAR</name>
<gene>
    <name evidence="2" type="ORF">H0H81_001644</name>
</gene>
<proteinExistence type="predicted"/>
<reference evidence="2" key="1">
    <citation type="submission" date="2021-02" db="EMBL/GenBank/DDBJ databases">
        <authorList>
            <person name="Nieuwenhuis M."/>
            <person name="Van De Peppel L.J.J."/>
        </authorList>
    </citation>
    <scope>NUCLEOTIDE SEQUENCE</scope>
    <source>
        <strain evidence="2">D49</strain>
    </source>
</reference>
<dbReference type="AlphaFoldDB" id="A0A9P7FTG3"/>
<dbReference type="EMBL" id="JABCKI010006367">
    <property type="protein sequence ID" value="KAG5634527.1"/>
    <property type="molecule type" value="Genomic_DNA"/>
</dbReference>
<evidence type="ECO:0000256" key="1">
    <source>
        <dbReference type="SAM" id="MobiDB-lite"/>
    </source>
</evidence>
<accession>A0A9P7FTG3</accession>
<feature type="region of interest" description="Disordered" evidence="1">
    <location>
        <begin position="62"/>
        <end position="81"/>
    </location>
</feature>
<feature type="compositionally biased region" description="Low complexity" evidence="1">
    <location>
        <begin position="64"/>
        <end position="73"/>
    </location>
</feature>